<dbReference type="EMBL" id="AB933566">
    <property type="protein sequence ID" value="BAP05574.1"/>
    <property type="molecule type" value="Genomic_DNA"/>
</dbReference>
<dbReference type="SUPFAM" id="SSF47336">
    <property type="entry name" value="ACP-like"/>
    <property type="match status" value="1"/>
</dbReference>
<dbReference type="NCBIfam" id="NF005502">
    <property type="entry name" value="PRK07117.1"/>
    <property type="match status" value="1"/>
</dbReference>
<organism evidence="2">
    <name type="scientific">uncultured Candidatus Entotheonella sp</name>
    <dbReference type="NCBI Taxonomy" id="312019"/>
    <lineage>
        <taxon>Bacteria</taxon>
        <taxon>Pseudomonadati</taxon>
        <taxon>Nitrospinota/Tectimicrobiota group</taxon>
        <taxon>Candidatus Tectimicrobiota</taxon>
        <taxon>Candidatus Entotheonellia</taxon>
        <taxon>Candidatus Entotheonellales</taxon>
        <taxon>Candidatus Entotheonellaceae</taxon>
        <taxon>Candidatus Entotheonella</taxon>
        <taxon>environmental samples</taxon>
    </lineage>
</organism>
<feature type="domain" description="Carrier" evidence="1">
    <location>
        <begin position="1"/>
        <end position="79"/>
    </location>
</feature>
<dbReference type="AlphaFoldDB" id="A0A068PCQ6"/>
<gene>
    <name evidence="2" type="primary">calX</name>
</gene>
<sequence>MDNEAIFKLIVDHTREILPELQDYPFQRADSLKDLGANSLDRSEILMMTLEAINLKMPAVEFHGPENIGELTDMIYDKLVTV</sequence>
<name>A0A068PCQ6_9BACT</name>
<accession>A0A068PCQ6</accession>
<dbReference type="InterPro" id="IPR036736">
    <property type="entry name" value="ACP-like_sf"/>
</dbReference>
<proteinExistence type="predicted"/>
<dbReference type="PROSITE" id="PS50075">
    <property type="entry name" value="CARRIER"/>
    <property type="match status" value="1"/>
</dbReference>
<evidence type="ECO:0000259" key="1">
    <source>
        <dbReference type="PROSITE" id="PS50075"/>
    </source>
</evidence>
<reference evidence="2" key="1">
    <citation type="journal article" date="2014" name="Nat. Chem. Biol.">
        <title>Calyculin biogenesis from a pyrophosphate protoxin produced by a sponge symbiont.</title>
        <authorList>
            <person name="Wakimoto T."/>
            <person name="Egami Y."/>
            <person name="Nakashima Y."/>
            <person name="Wakimoto Y."/>
            <person name="Mori T."/>
            <person name="Awakawa T."/>
            <person name="Ito T."/>
            <person name="Kenmoku H."/>
            <person name="Asakawa Y."/>
            <person name="Piel J."/>
            <person name="Abe I."/>
        </authorList>
    </citation>
    <scope>NUCLEOTIDE SEQUENCE</scope>
</reference>
<dbReference type="InterPro" id="IPR009081">
    <property type="entry name" value="PP-bd_ACP"/>
</dbReference>
<dbReference type="Gene3D" id="1.10.1200.10">
    <property type="entry name" value="ACP-like"/>
    <property type="match status" value="1"/>
</dbReference>
<protein>
    <submittedName>
        <fullName evidence="2">CalX</fullName>
    </submittedName>
</protein>
<evidence type="ECO:0000313" key="2">
    <source>
        <dbReference type="EMBL" id="BAP05574.1"/>
    </source>
</evidence>